<sequence>MMDPLSITVSSIALLQACNAVLNICYNAYEILKDRPGAISKVQDEVRGLRGVLEDLFQLAIDDEKLNGYHGRKPALKVLAQSQAEKGPLVLCSEDLGALEKILSAKFTKEPGSKLRAVLQAVSWSLTEKEIKPILERLARSKAALNLAISADEVALLLELSKMSSSMANDVVNIDRNLAELTSQLSDQNMSQAQERILKWLSPIDPWESYTSAVHRCHDGTGLWFLESKEFRDWRDKSGRNLWLSGFPGSGKTTLLSNVIRHLIQWAEQDEIHHPMIAYFYCDFRNSKSQTLANLLGSIIRQVLRKGGAIPSLVEDAFSTSTGAGHNREPEVEFLLKVLELVSCEGRIVVLIDALDEIEDRAESLSFFRDVQQTMRNISFLVTSRDEQEIRQNLVGFRNIRIEDQVTEVDGDIAKYTNYRLQTDPSLQWLNADIKDDISKSMQKQASGMFRWVQCQLDTLSKLRTVKAIRQSLKELPHDLYETYDRILARISPADHEFARRVLLWVSFAAAPLTLKELHTAIAIETDMDYLDEESLLHDPSDILSLVSGLIAITDKGYVTIAHMSVKDYLLSPKTRSSQVTSSFALTAKGSNALLCQYCLAYVSFAHFRQGPSKTSEDFLEREEKHPLLRHAALSWPYYYRLAIRNEDLTTSAMQFFSEGGDRKLFMSWVQAINADSLSYWNFYPRHATGLYYAATFGLTDVVDQLIKSGANLNAPGSRYGGTPLHGAVWRNHVPAAKLLLEAGADVDKLDTHRMSPLHLAGVTNNDRMTKLLLSFSANTEITDFKGRKPLEIYASRSKRTGWEAHPPGQSRAKGK</sequence>
<evidence type="ECO:0000313" key="2">
    <source>
        <dbReference type="Proteomes" id="UP001497680"/>
    </source>
</evidence>
<reference evidence="1 2" key="1">
    <citation type="journal article" date="2022" name="New Phytol.">
        <title>Ecological generalism drives hyperdiversity of secondary metabolite gene clusters in xylarialean endophytes.</title>
        <authorList>
            <person name="Franco M.E.E."/>
            <person name="Wisecaver J.H."/>
            <person name="Arnold A.E."/>
            <person name="Ju Y.M."/>
            <person name="Slot J.C."/>
            <person name="Ahrendt S."/>
            <person name="Moore L.P."/>
            <person name="Eastman K.E."/>
            <person name="Scott K."/>
            <person name="Konkel Z."/>
            <person name="Mondo S.J."/>
            <person name="Kuo A."/>
            <person name="Hayes R.D."/>
            <person name="Haridas S."/>
            <person name="Andreopoulos B."/>
            <person name="Riley R."/>
            <person name="LaButti K."/>
            <person name="Pangilinan J."/>
            <person name="Lipzen A."/>
            <person name="Amirebrahimi M."/>
            <person name="Yan J."/>
            <person name="Adam C."/>
            <person name="Keymanesh K."/>
            <person name="Ng V."/>
            <person name="Louie K."/>
            <person name="Northen T."/>
            <person name="Drula E."/>
            <person name="Henrissat B."/>
            <person name="Hsieh H.M."/>
            <person name="Youens-Clark K."/>
            <person name="Lutzoni F."/>
            <person name="Miadlikowska J."/>
            <person name="Eastwood D.C."/>
            <person name="Hamelin R.C."/>
            <person name="Grigoriev I.V."/>
            <person name="U'Ren J.M."/>
        </authorList>
    </citation>
    <scope>NUCLEOTIDE SEQUENCE [LARGE SCALE GENOMIC DNA]</scope>
    <source>
        <strain evidence="1 2">ER1909</strain>
    </source>
</reference>
<keyword evidence="2" id="KW-1185">Reference proteome</keyword>
<gene>
    <name evidence="1" type="ORF">F4821DRAFT_241591</name>
</gene>
<protein>
    <submittedName>
        <fullName evidence="1">Uncharacterized protein</fullName>
    </submittedName>
</protein>
<organism evidence="1 2">
    <name type="scientific">Hypoxylon rubiginosum</name>
    <dbReference type="NCBI Taxonomy" id="110542"/>
    <lineage>
        <taxon>Eukaryota</taxon>
        <taxon>Fungi</taxon>
        <taxon>Dikarya</taxon>
        <taxon>Ascomycota</taxon>
        <taxon>Pezizomycotina</taxon>
        <taxon>Sordariomycetes</taxon>
        <taxon>Xylariomycetidae</taxon>
        <taxon>Xylariales</taxon>
        <taxon>Hypoxylaceae</taxon>
        <taxon>Hypoxylon</taxon>
    </lineage>
</organism>
<dbReference type="EMBL" id="MU394329">
    <property type="protein sequence ID" value="KAI6085116.1"/>
    <property type="molecule type" value="Genomic_DNA"/>
</dbReference>
<comment type="caution">
    <text evidence="1">The sequence shown here is derived from an EMBL/GenBank/DDBJ whole genome shotgun (WGS) entry which is preliminary data.</text>
</comment>
<name>A0ACC0CXU2_9PEZI</name>
<dbReference type="Proteomes" id="UP001497680">
    <property type="component" value="Unassembled WGS sequence"/>
</dbReference>
<accession>A0ACC0CXU2</accession>
<proteinExistence type="predicted"/>
<evidence type="ECO:0000313" key="1">
    <source>
        <dbReference type="EMBL" id="KAI6085116.1"/>
    </source>
</evidence>